<protein>
    <recommendedName>
        <fullName evidence="9">Flippase-like domain-containing protein</fullName>
    </recommendedName>
</protein>
<dbReference type="EMBL" id="BAABDC010000001">
    <property type="protein sequence ID" value="GAA3689844.1"/>
    <property type="molecule type" value="Genomic_DNA"/>
</dbReference>
<evidence type="ECO:0008006" key="9">
    <source>
        <dbReference type="Google" id="ProtNLM"/>
    </source>
</evidence>
<keyword evidence="3 6" id="KW-0812">Transmembrane</keyword>
<evidence type="ECO:0000256" key="2">
    <source>
        <dbReference type="ARBA" id="ARBA00022475"/>
    </source>
</evidence>
<keyword evidence="4 6" id="KW-1133">Transmembrane helix</keyword>
<keyword evidence="8" id="KW-1185">Reference proteome</keyword>
<feature type="transmembrane region" description="Helical" evidence="6">
    <location>
        <begin position="642"/>
        <end position="661"/>
    </location>
</feature>
<keyword evidence="5 6" id="KW-0472">Membrane</keyword>
<feature type="transmembrane region" description="Helical" evidence="6">
    <location>
        <begin position="568"/>
        <end position="591"/>
    </location>
</feature>
<gene>
    <name evidence="7" type="ORF">GCM10022399_01910</name>
</gene>
<evidence type="ECO:0000256" key="4">
    <source>
        <dbReference type="ARBA" id="ARBA00022989"/>
    </source>
</evidence>
<dbReference type="PANTHER" id="PTHR39087:SF2">
    <property type="entry name" value="UPF0104 MEMBRANE PROTEIN MJ1595"/>
    <property type="match status" value="1"/>
</dbReference>
<feature type="transmembrane region" description="Helical" evidence="6">
    <location>
        <begin position="108"/>
        <end position="130"/>
    </location>
</feature>
<sequence>MGPASKVGGSRGIRARPAFHHSHYLVAVDDQPRVRRASDLTSVVVGGMLVAWAVRTHAGVPDSPGVVVAVPDWVASLLHLVTTATLAYTVGVVVVLAAARRAAALRDVVAAGAVAVLGTLGCMAAFGTLWPTLFPEYAAGPATPQFPVLRVAAVSGMLLAASPHLARPMRRLGWALVVLTGVAAPVLGFGALSGSVGALGIGMVSAGGVLLAFGSPCGYPAVASVAEAMEDLGIKPTDLRIDPDQSWGVRRMVGTASDGAPLEIKAFGRDATDSQFAARMWRMLVYRGEGGSLTFSRLQAAEHEALVTLLAQRAGVAVPEVLAAASTSGEVAILVTRRRGTRLDSVDLDGVTDAALVRLWHDLARLHDAGISHGALDVGAVRQDEDGLVLADFAAGSLDPEERDKRLDTARLLFGLAQLVGVERTVTTARASLGDERLGAALPYLQLPALPSRQRRHPRSTARELKELRTRVVTETGVPEPEPVKLRRVGPRDVLMLAVLLLFVGALIPVLAGVDYAQLWAQLKDATWWLVLSAIALGQIAFFPQAASMMFSVGRSLPLRPATILQSAIAFISFAIPGVAGRVTMNAAFLYKYGVSPTVAVTQGGIDGLSGFIAQLAILVVAFATGAVSFDLSATSLGAVNWPVVLAVVLLVSVAALVALWRVRRLRERVVPVLGPAWSAFVQLMRSPSRAIGLLGVQLLIQLLWGLILWAALYSVGSPLGLMRCTVVVVVTALFQGVVPVPGGIGVSEALMAGLLVPLGVTSEVAVAATVIWRVSTFYLPATEGFFASRWLERHGYL</sequence>
<name>A0ABP7CJK2_9MICO</name>
<feature type="transmembrane region" description="Helical" evidence="6">
    <location>
        <begin position="172"/>
        <end position="192"/>
    </location>
</feature>
<evidence type="ECO:0000313" key="7">
    <source>
        <dbReference type="EMBL" id="GAA3689844.1"/>
    </source>
</evidence>
<evidence type="ECO:0000313" key="8">
    <source>
        <dbReference type="Proteomes" id="UP001501468"/>
    </source>
</evidence>
<feature type="transmembrane region" description="Helical" evidence="6">
    <location>
        <begin position="691"/>
        <end position="714"/>
    </location>
</feature>
<feature type="transmembrane region" description="Helical" evidence="6">
    <location>
        <begin position="721"/>
        <end position="739"/>
    </location>
</feature>
<dbReference type="SUPFAM" id="SSF56112">
    <property type="entry name" value="Protein kinase-like (PK-like)"/>
    <property type="match status" value="1"/>
</dbReference>
<feature type="transmembrane region" description="Helical" evidence="6">
    <location>
        <begin position="751"/>
        <end position="773"/>
    </location>
</feature>
<dbReference type="InterPro" id="IPR022791">
    <property type="entry name" value="L-PG_synthase/AglD"/>
</dbReference>
<comment type="subcellular location">
    <subcellularLocation>
        <location evidence="1">Cell membrane</location>
        <topology evidence="1">Multi-pass membrane protein</topology>
    </subcellularLocation>
</comment>
<dbReference type="InterPro" id="IPR011009">
    <property type="entry name" value="Kinase-like_dom_sf"/>
</dbReference>
<feature type="transmembrane region" description="Helical" evidence="6">
    <location>
        <begin position="611"/>
        <end position="630"/>
    </location>
</feature>
<feature type="transmembrane region" description="Helical" evidence="6">
    <location>
        <begin position="142"/>
        <end position="160"/>
    </location>
</feature>
<feature type="transmembrane region" description="Helical" evidence="6">
    <location>
        <begin position="526"/>
        <end position="547"/>
    </location>
</feature>
<comment type="caution">
    <text evidence="7">The sequence shown here is derived from an EMBL/GenBank/DDBJ whole genome shotgun (WGS) entry which is preliminary data.</text>
</comment>
<evidence type="ECO:0000256" key="5">
    <source>
        <dbReference type="ARBA" id="ARBA00023136"/>
    </source>
</evidence>
<organism evidence="7 8">
    <name type="scientific">Terrabacter ginsenosidimutans</name>
    <dbReference type="NCBI Taxonomy" id="490575"/>
    <lineage>
        <taxon>Bacteria</taxon>
        <taxon>Bacillati</taxon>
        <taxon>Actinomycetota</taxon>
        <taxon>Actinomycetes</taxon>
        <taxon>Micrococcales</taxon>
        <taxon>Intrasporangiaceae</taxon>
        <taxon>Terrabacter</taxon>
    </lineage>
</organism>
<dbReference type="PANTHER" id="PTHR39087">
    <property type="entry name" value="UPF0104 MEMBRANE PROTEIN MJ1595"/>
    <property type="match status" value="1"/>
</dbReference>
<proteinExistence type="predicted"/>
<feature type="transmembrane region" description="Helical" evidence="6">
    <location>
        <begin position="74"/>
        <end position="96"/>
    </location>
</feature>
<accession>A0ABP7CJK2</accession>
<evidence type="ECO:0000256" key="3">
    <source>
        <dbReference type="ARBA" id="ARBA00022692"/>
    </source>
</evidence>
<reference evidence="8" key="1">
    <citation type="journal article" date="2019" name="Int. J. Syst. Evol. Microbiol.">
        <title>The Global Catalogue of Microorganisms (GCM) 10K type strain sequencing project: providing services to taxonomists for standard genome sequencing and annotation.</title>
        <authorList>
            <consortium name="The Broad Institute Genomics Platform"/>
            <consortium name="The Broad Institute Genome Sequencing Center for Infectious Disease"/>
            <person name="Wu L."/>
            <person name="Ma J."/>
        </authorList>
    </citation>
    <scope>NUCLEOTIDE SEQUENCE [LARGE SCALE GENOMIC DNA]</scope>
    <source>
        <strain evidence="8">JCM 17125</strain>
    </source>
</reference>
<evidence type="ECO:0000256" key="6">
    <source>
        <dbReference type="SAM" id="Phobius"/>
    </source>
</evidence>
<dbReference type="RefSeq" id="WP_344940219.1">
    <property type="nucleotide sequence ID" value="NZ_BAABDC010000001.1"/>
</dbReference>
<feature type="transmembrane region" description="Helical" evidence="6">
    <location>
        <begin position="37"/>
        <end position="54"/>
    </location>
</feature>
<feature type="transmembrane region" description="Helical" evidence="6">
    <location>
        <begin position="494"/>
        <end position="514"/>
    </location>
</feature>
<dbReference type="Proteomes" id="UP001501468">
    <property type="component" value="Unassembled WGS sequence"/>
</dbReference>
<keyword evidence="2" id="KW-1003">Cell membrane</keyword>
<dbReference type="Pfam" id="PF03706">
    <property type="entry name" value="LPG_synthase_TM"/>
    <property type="match status" value="1"/>
</dbReference>
<evidence type="ECO:0000256" key="1">
    <source>
        <dbReference type="ARBA" id="ARBA00004651"/>
    </source>
</evidence>